<accession>A0ABN9GFX4</accession>
<protein>
    <submittedName>
        <fullName evidence="1">Uncharacterized protein</fullName>
    </submittedName>
</protein>
<organism evidence="1 2">
    <name type="scientific">Staurois parvus</name>
    <dbReference type="NCBI Taxonomy" id="386267"/>
    <lineage>
        <taxon>Eukaryota</taxon>
        <taxon>Metazoa</taxon>
        <taxon>Chordata</taxon>
        <taxon>Craniata</taxon>
        <taxon>Vertebrata</taxon>
        <taxon>Euteleostomi</taxon>
        <taxon>Amphibia</taxon>
        <taxon>Batrachia</taxon>
        <taxon>Anura</taxon>
        <taxon>Neobatrachia</taxon>
        <taxon>Ranoidea</taxon>
        <taxon>Ranidae</taxon>
        <taxon>Staurois</taxon>
    </lineage>
</organism>
<evidence type="ECO:0000313" key="2">
    <source>
        <dbReference type="Proteomes" id="UP001162483"/>
    </source>
</evidence>
<gene>
    <name evidence="1" type="ORF">SPARVUS_LOCUS13869637</name>
</gene>
<sequence length="155" mass="17759">MAEAEKDNLVFLKKTGCKDAACLRRLNVTKILQSIPWVEYPEWAAEDLCDLPQKGKFIGPLPVVDGYVVPFPPLDIWKEKKEGFNDVPYVIGTSLQETEFAPFFANLSKWTEEDYHWFVKSHLNTFGGSLADEALDLYPTSEFCTHLSDVWRRPT</sequence>
<proteinExistence type="predicted"/>
<comment type="caution">
    <text evidence="1">The sequence shown here is derived from an EMBL/GenBank/DDBJ whole genome shotgun (WGS) entry which is preliminary data.</text>
</comment>
<dbReference type="Proteomes" id="UP001162483">
    <property type="component" value="Unassembled WGS sequence"/>
</dbReference>
<dbReference type="SUPFAM" id="SSF53474">
    <property type="entry name" value="alpha/beta-Hydrolases"/>
    <property type="match status" value="1"/>
</dbReference>
<dbReference type="Gene3D" id="3.40.50.1820">
    <property type="entry name" value="alpha/beta hydrolase"/>
    <property type="match status" value="1"/>
</dbReference>
<dbReference type="InterPro" id="IPR029058">
    <property type="entry name" value="AB_hydrolase_fold"/>
</dbReference>
<keyword evidence="2" id="KW-1185">Reference proteome</keyword>
<dbReference type="EMBL" id="CATNWA010018383">
    <property type="protein sequence ID" value="CAI9607035.1"/>
    <property type="molecule type" value="Genomic_DNA"/>
</dbReference>
<reference evidence="1" key="1">
    <citation type="submission" date="2023-05" db="EMBL/GenBank/DDBJ databases">
        <authorList>
            <person name="Stuckert A."/>
        </authorList>
    </citation>
    <scope>NUCLEOTIDE SEQUENCE</scope>
</reference>
<evidence type="ECO:0000313" key="1">
    <source>
        <dbReference type="EMBL" id="CAI9607035.1"/>
    </source>
</evidence>
<name>A0ABN9GFX4_9NEOB</name>